<evidence type="ECO:0000256" key="4">
    <source>
        <dbReference type="ARBA" id="ARBA00022679"/>
    </source>
</evidence>
<evidence type="ECO:0000313" key="13">
    <source>
        <dbReference type="Proteomes" id="UP000178743"/>
    </source>
</evidence>
<evidence type="ECO:0000256" key="3">
    <source>
        <dbReference type="ARBA" id="ARBA00005842"/>
    </source>
</evidence>
<dbReference type="SUPFAM" id="SSF52540">
    <property type="entry name" value="P-loop containing nucleoside triphosphate hydrolases"/>
    <property type="match status" value="1"/>
</dbReference>
<accession>A0A1F5WAE0</accession>
<feature type="region of interest" description="Disordered" evidence="11">
    <location>
        <begin position="211"/>
        <end position="231"/>
    </location>
</feature>
<comment type="cofactor">
    <cofactor evidence="1 10">
        <name>Mg(2+)</name>
        <dbReference type="ChEBI" id="CHEBI:18420"/>
    </cofactor>
</comment>
<evidence type="ECO:0000256" key="11">
    <source>
        <dbReference type="SAM" id="MobiDB-lite"/>
    </source>
</evidence>
<evidence type="ECO:0000256" key="6">
    <source>
        <dbReference type="ARBA" id="ARBA00022741"/>
    </source>
</evidence>
<feature type="binding site" evidence="10">
    <location>
        <begin position="11"/>
        <end position="18"/>
    </location>
    <ligand>
        <name>ATP</name>
        <dbReference type="ChEBI" id="CHEBI:30616"/>
    </ligand>
</feature>
<dbReference type="PANTHER" id="PTHR11088:SF60">
    <property type="entry name" value="TRNA DIMETHYLALLYLTRANSFERASE"/>
    <property type="match status" value="1"/>
</dbReference>
<dbReference type="Gene3D" id="3.40.50.300">
    <property type="entry name" value="P-loop containing nucleotide triphosphate hydrolases"/>
    <property type="match status" value="1"/>
</dbReference>
<dbReference type="Gene3D" id="1.10.20.140">
    <property type="match status" value="1"/>
</dbReference>
<dbReference type="GO" id="GO:0052381">
    <property type="term" value="F:tRNA dimethylallyltransferase activity"/>
    <property type="evidence" value="ECO:0007669"/>
    <property type="project" value="UniProtKB-UniRule"/>
</dbReference>
<dbReference type="EMBL" id="MFHP01000018">
    <property type="protein sequence ID" value="OGF72635.1"/>
    <property type="molecule type" value="Genomic_DNA"/>
</dbReference>
<comment type="caution">
    <text evidence="10">Lacks conserved residue(s) required for the propagation of feature annotation.</text>
</comment>
<comment type="function">
    <text evidence="2 10">Catalyzes the transfer of a dimethylallyl group onto the adenine at position 37 in tRNAs that read codons beginning with uridine, leading to the formation of N6-(dimethylallyl)adenosine (i(6)A).</text>
</comment>
<evidence type="ECO:0000256" key="9">
    <source>
        <dbReference type="ARBA" id="ARBA00049563"/>
    </source>
</evidence>
<comment type="subunit">
    <text evidence="10">Monomer.</text>
</comment>
<evidence type="ECO:0000256" key="7">
    <source>
        <dbReference type="ARBA" id="ARBA00022840"/>
    </source>
</evidence>
<comment type="similarity">
    <text evidence="3 10">Belongs to the IPP transferase family.</text>
</comment>
<evidence type="ECO:0000313" key="12">
    <source>
        <dbReference type="EMBL" id="OGF72635.1"/>
    </source>
</evidence>
<evidence type="ECO:0000256" key="1">
    <source>
        <dbReference type="ARBA" id="ARBA00001946"/>
    </source>
</evidence>
<dbReference type="GO" id="GO:0006400">
    <property type="term" value="P:tRNA modification"/>
    <property type="evidence" value="ECO:0007669"/>
    <property type="project" value="TreeGrafter"/>
</dbReference>
<organism evidence="12 13">
    <name type="scientific">Candidatus Giovannonibacteria bacterium RIFCSPHIGHO2_02_FULL_45_40</name>
    <dbReference type="NCBI Taxonomy" id="1798337"/>
    <lineage>
        <taxon>Bacteria</taxon>
        <taxon>Candidatus Giovannoniibacteriota</taxon>
    </lineage>
</organism>
<evidence type="ECO:0000256" key="8">
    <source>
        <dbReference type="ARBA" id="ARBA00022842"/>
    </source>
</evidence>
<dbReference type="InterPro" id="IPR018022">
    <property type="entry name" value="IPT"/>
</dbReference>
<evidence type="ECO:0000256" key="2">
    <source>
        <dbReference type="ARBA" id="ARBA00003213"/>
    </source>
</evidence>
<evidence type="ECO:0000256" key="10">
    <source>
        <dbReference type="HAMAP-Rule" id="MF_00185"/>
    </source>
</evidence>
<dbReference type="EC" id="2.5.1.75" evidence="10"/>
<evidence type="ECO:0000256" key="5">
    <source>
        <dbReference type="ARBA" id="ARBA00022694"/>
    </source>
</evidence>
<keyword evidence="4 10" id="KW-0808">Transferase</keyword>
<dbReference type="AlphaFoldDB" id="A0A1F5WAE0"/>
<feature type="compositionally biased region" description="Basic and acidic residues" evidence="11">
    <location>
        <begin position="211"/>
        <end position="222"/>
    </location>
</feature>
<keyword evidence="7 10" id="KW-0067">ATP-binding</keyword>
<dbReference type="InterPro" id="IPR039657">
    <property type="entry name" value="Dimethylallyltransferase"/>
</dbReference>
<keyword evidence="5 10" id="KW-0819">tRNA processing</keyword>
<keyword evidence="6 10" id="KW-0547">Nucleotide-binding</keyword>
<feature type="region of interest" description="Interaction with substrate tRNA" evidence="10">
    <location>
        <begin position="36"/>
        <end position="39"/>
    </location>
</feature>
<dbReference type="InterPro" id="IPR027417">
    <property type="entry name" value="P-loop_NTPase"/>
</dbReference>
<feature type="site" description="Interaction with substrate tRNA" evidence="10">
    <location>
        <position position="131"/>
    </location>
</feature>
<sequence length="355" mass="40067">MKESRIIVIVGPNASGKSELGVKLAKKLNGEIISADSRQVYKKLDVGSGKVRGRWKKGVFIYKNVTHRCIDIADPKKVFTALDFRKCAEKAIADLLSRGKTPIIVGGAGFYIDAALGRIKLGGVPPDPVLRKKLADYSTTQLLNYLTELDPARAKSIEQKNPRRLIRAIEIASAKHDSSPKKRCGVDFASRGETNDPLNGFFALFGTVPKRSEGQKGAKPSEPRAGGARMSEEGALVSPKNILWLGIKRMPEELKKRIRTRLIKRLLGIIREVKKLRRSGVSWKRLYDFGLEYRYISLYLRGRLDYKLMATQLQTATWHYAKRQMTYFKKNKEIRWISANKEALRRVPISIKDGK</sequence>
<dbReference type="Proteomes" id="UP000178743">
    <property type="component" value="Unassembled WGS sequence"/>
</dbReference>
<dbReference type="HAMAP" id="MF_00185">
    <property type="entry name" value="IPP_trans"/>
    <property type="match status" value="1"/>
</dbReference>
<proteinExistence type="inferred from homology"/>
<keyword evidence="8 10" id="KW-0460">Magnesium</keyword>
<dbReference type="PANTHER" id="PTHR11088">
    <property type="entry name" value="TRNA DIMETHYLALLYLTRANSFERASE"/>
    <property type="match status" value="1"/>
</dbReference>
<dbReference type="GO" id="GO:0005524">
    <property type="term" value="F:ATP binding"/>
    <property type="evidence" value="ECO:0007669"/>
    <property type="project" value="UniProtKB-UniRule"/>
</dbReference>
<gene>
    <name evidence="10" type="primary">miaA</name>
    <name evidence="12" type="ORF">A3C05_00865</name>
</gene>
<name>A0A1F5WAE0_9BACT</name>
<comment type="caution">
    <text evidence="12">The sequence shown here is derived from an EMBL/GenBank/DDBJ whole genome shotgun (WGS) entry which is preliminary data.</text>
</comment>
<reference evidence="12 13" key="1">
    <citation type="journal article" date="2016" name="Nat. Commun.">
        <title>Thousands of microbial genomes shed light on interconnected biogeochemical processes in an aquifer system.</title>
        <authorList>
            <person name="Anantharaman K."/>
            <person name="Brown C.T."/>
            <person name="Hug L.A."/>
            <person name="Sharon I."/>
            <person name="Castelle C.J."/>
            <person name="Probst A.J."/>
            <person name="Thomas B.C."/>
            <person name="Singh A."/>
            <person name="Wilkins M.J."/>
            <person name="Karaoz U."/>
            <person name="Brodie E.L."/>
            <person name="Williams K.H."/>
            <person name="Hubbard S.S."/>
            <person name="Banfield J.F."/>
        </authorList>
    </citation>
    <scope>NUCLEOTIDE SEQUENCE [LARGE SCALE GENOMIC DNA]</scope>
</reference>
<dbReference type="Pfam" id="PF01715">
    <property type="entry name" value="IPPT"/>
    <property type="match status" value="1"/>
</dbReference>
<protein>
    <recommendedName>
        <fullName evidence="10">tRNA dimethylallyltransferase</fullName>
        <ecNumber evidence="10">2.5.1.75</ecNumber>
    </recommendedName>
    <alternativeName>
        <fullName evidence="10">Dimethylallyl diphosphate:tRNA dimethylallyltransferase</fullName>
        <shortName evidence="10">DMAPP:tRNA dimethylallyltransferase</shortName>
        <shortName evidence="10">DMATase</shortName>
    </alternativeName>
    <alternativeName>
        <fullName evidence="10">Isopentenyl-diphosphate:tRNA isopentenyltransferase</fullName>
        <shortName evidence="10">IPP transferase</shortName>
        <shortName evidence="10">IPPT</shortName>
        <shortName evidence="10">IPTase</shortName>
    </alternativeName>
</protein>
<comment type="catalytic activity">
    <reaction evidence="9 10">
        <text>adenosine(37) in tRNA + dimethylallyl diphosphate = N(6)-dimethylallyladenosine(37) in tRNA + diphosphate</text>
        <dbReference type="Rhea" id="RHEA:26482"/>
        <dbReference type="Rhea" id="RHEA-COMP:10162"/>
        <dbReference type="Rhea" id="RHEA-COMP:10375"/>
        <dbReference type="ChEBI" id="CHEBI:33019"/>
        <dbReference type="ChEBI" id="CHEBI:57623"/>
        <dbReference type="ChEBI" id="CHEBI:74411"/>
        <dbReference type="ChEBI" id="CHEBI:74415"/>
        <dbReference type="EC" id="2.5.1.75"/>
    </reaction>
</comment>